<sequence length="81" mass="8623">MLPEPMIVMLVMFVLLVVAVGAWTGAGVLLVVLVTGADASCDGAADVALRRNRSNRPIGLLLVGDRRPVVERTTINLRVIT</sequence>
<name>A0ABP8ETY0_9MICO</name>
<protein>
    <recommendedName>
        <fullName evidence="4">Secreted protein</fullName>
    </recommendedName>
</protein>
<reference evidence="3" key="1">
    <citation type="journal article" date="2019" name="Int. J. Syst. Evol. Microbiol.">
        <title>The Global Catalogue of Microorganisms (GCM) 10K type strain sequencing project: providing services to taxonomists for standard genome sequencing and annotation.</title>
        <authorList>
            <consortium name="The Broad Institute Genomics Platform"/>
            <consortium name="The Broad Institute Genome Sequencing Center for Infectious Disease"/>
            <person name="Wu L."/>
            <person name="Ma J."/>
        </authorList>
    </citation>
    <scope>NUCLEOTIDE SEQUENCE [LARGE SCALE GENOMIC DNA]</scope>
    <source>
        <strain evidence="3">JCM 17459</strain>
    </source>
</reference>
<keyword evidence="1" id="KW-1133">Transmembrane helix</keyword>
<evidence type="ECO:0000313" key="2">
    <source>
        <dbReference type="EMBL" id="GAA4287408.1"/>
    </source>
</evidence>
<keyword evidence="1" id="KW-0812">Transmembrane</keyword>
<evidence type="ECO:0000256" key="1">
    <source>
        <dbReference type="SAM" id="Phobius"/>
    </source>
</evidence>
<keyword evidence="3" id="KW-1185">Reference proteome</keyword>
<feature type="transmembrane region" description="Helical" evidence="1">
    <location>
        <begin position="6"/>
        <end position="34"/>
    </location>
</feature>
<comment type="caution">
    <text evidence="2">The sequence shown here is derived from an EMBL/GenBank/DDBJ whole genome shotgun (WGS) entry which is preliminary data.</text>
</comment>
<proteinExistence type="predicted"/>
<organism evidence="2 3">
    <name type="scientific">Georgenia daeguensis</name>
    <dbReference type="NCBI Taxonomy" id="908355"/>
    <lineage>
        <taxon>Bacteria</taxon>
        <taxon>Bacillati</taxon>
        <taxon>Actinomycetota</taxon>
        <taxon>Actinomycetes</taxon>
        <taxon>Micrococcales</taxon>
        <taxon>Bogoriellaceae</taxon>
        <taxon>Georgenia</taxon>
    </lineage>
</organism>
<gene>
    <name evidence="2" type="ORF">GCM10022262_17670</name>
</gene>
<accession>A0ABP8ETY0</accession>
<evidence type="ECO:0008006" key="4">
    <source>
        <dbReference type="Google" id="ProtNLM"/>
    </source>
</evidence>
<dbReference type="EMBL" id="BAABBA010000007">
    <property type="protein sequence ID" value="GAA4287408.1"/>
    <property type="molecule type" value="Genomic_DNA"/>
</dbReference>
<dbReference type="Proteomes" id="UP001499841">
    <property type="component" value="Unassembled WGS sequence"/>
</dbReference>
<evidence type="ECO:0000313" key="3">
    <source>
        <dbReference type="Proteomes" id="UP001499841"/>
    </source>
</evidence>
<keyword evidence="1" id="KW-0472">Membrane</keyword>